<dbReference type="InterPro" id="IPR036864">
    <property type="entry name" value="Zn2-C6_fun-type_DNA-bd_sf"/>
</dbReference>
<dbReference type="PROSITE" id="PS00463">
    <property type="entry name" value="ZN2_CY6_FUNGAL_1"/>
    <property type="match status" value="1"/>
</dbReference>
<dbReference type="GO" id="GO:0001228">
    <property type="term" value="F:DNA-binding transcription activator activity, RNA polymerase II-specific"/>
    <property type="evidence" value="ECO:0007669"/>
    <property type="project" value="TreeGrafter"/>
</dbReference>
<gene>
    <name evidence="3" type="ORF">B0J11DRAFT_467490</name>
</gene>
<sequence length="454" mass="50675">MTSTPGDLRDTSPGRISATLRRAHHKSKLGCKSCKKRRVKCDERLPCANCLKRGIECSLLTLNPSLPWTQSTVHVFRVDQNPQVLKCSTIHSIPVPSFFEALTQEGLLDVPVMLQPQFKRILHHLCSVTMETIAPTQQALSAYHSALPNLVIQHPYVLKGFLSMASLHLSCILTDDSERKYHATLATGQLNIGLIQFRTALQNITSANGEGLLAFSTAISTFSLVTSGADCKNLLKGVKSSNSADHIQRTIKDLVDIVVRLMHSLRGVLVILVPLWYQLRDGSLSSLIERDWWPESVPTDPLAIEEDLKIQSLERMWMKPGRGYEYCFNTLASALKQLRDNFALVSRLTDKSSGTITDRTAVMVWPIQISSDFVALLEQRRPEAWVIIAHYAILHHRVTRNKEAWWLQDLSPSLVATATLILGEGYTSFMEWPTSELGLNVGSNKRTVKDCPAG</sequence>
<dbReference type="SMART" id="SM00066">
    <property type="entry name" value="GAL4"/>
    <property type="match status" value="1"/>
</dbReference>
<dbReference type="PANTHER" id="PTHR47784:SF5">
    <property type="entry name" value="STEROL UPTAKE CONTROL PROTEIN 2"/>
    <property type="match status" value="1"/>
</dbReference>
<dbReference type="GO" id="GO:0008270">
    <property type="term" value="F:zinc ion binding"/>
    <property type="evidence" value="ECO:0007669"/>
    <property type="project" value="InterPro"/>
</dbReference>
<proteinExistence type="predicted"/>
<dbReference type="Gene3D" id="4.10.240.10">
    <property type="entry name" value="Zn(2)-C6 fungal-type DNA-binding domain"/>
    <property type="match status" value="1"/>
</dbReference>
<evidence type="ECO:0000259" key="2">
    <source>
        <dbReference type="PROSITE" id="PS50048"/>
    </source>
</evidence>
<comment type="caution">
    <text evidence="3">The sequence shown here is derived from an EMBL/GenBank/DDBJ whole genome shotgun (WGS) entry which is preliminary data.</text>
</comment>
<dbReference type="PROSITE" id="PS50048">
    <property type="entry name" value="ZN2_CY6_FUNGAL_2"/>
    <property type="match status" value="1"/>
</dbReference>
<dbReference type="CDD" id="cd00067">
    <property type="entry name" value="GAL4"/>
    <property type="match status" value="1"/>
</dbReference>
<reference evidence="3" key="1">
    <citation type="journal article" date="2021" name="Nat. Commun.">
        <title>Genetic determinants of endophytism in the Arabidopsis root mycobiome.</title>
        <authorList>
            <person name="Mesny F."/>
            <person name="Miyauchi S."/>
            <person name="Thiergart T."/>
            <person name="Pickel B."/>
            <person name="Atanasova L."/>
            <person name="Karlsson M."/>
            <person name="Huettel B."/>
            <person name="Barry K.W."/>
            <person name="Haridas S."/>
            <person name="Chen C."/>
            <person name="Bauer D."/>
            <person name="Andreopoulos W."/>
            <person name="Pangilinan J."/>
            <person name="LaButti K."/>
            <person name="Riley R."/>
            <person name="Lipzen A."/>
            <person name="Clum A."/>
            <person name="Drula E."/>
            <person name="Henrissat B."/>
            <person name="Kohler A."/>
            <person name="Grigoriev I.V."/>
            <person name="Martin F.M."/>
            <person name="Hacquard S."/>
        </authorList>
    </citation>
    <scope>NUCLEOTIDE SEQUENCE</scope>
    <source>
        <strain evidence="3">MPI-CAGE-CH-0243</strain>
    </source>
</reference>
<dbReference type="InterPro" id="IPR001138">
    <property type="entry name" value="Zn2Cys6_DnaBD"/>
</dbReference>
<accession>A0A9P9DGV7</accession>
<dbReference type="OrthoDB" id="5386330at2759"/>
<evidence type="ECO:0000256" key="1">
    <source>
        <dbReference type="ARBA" id="ARBA00023242"/>
    </source>
</evidence>
<evidence type="ECO:0000313" key="4">
    <source>
        <dbReference type="Proteomes" id="UP000700596"/>
    </source>
</evidence>
<dbReference type="Proteomes" id="UP000700596">
    <property type="component" value="Unassembled WGS sequence"/>
</dbReference>
<dbReference type="PANTHER" id="PTHR47784">
    <property type="entry name" value="STEROL UPTAKE CONTROL PROTEIN 2"/>
    <property type="match status" value="1"/>
</dbReference>
<dbReference type="SUPFAM" id="SSF57701">
    <property type="entry name" value="Zn2/Cys6 DNA-binding domain"/>
    <property type="match status" value="1"/>
</dbReference>
<organism evidence="3 4">
    <name type="scientific">Dendryphion nanum</name>
    <dbReference type="NCBI Taxonomy" id="256645"/>
    <lineage>
        <taxon>Eukaryota</taxon>
        <taxon>Fungi</taxon>
        <taxon>Dikarya</taxon>
        <taxon>Ascomycota</taxon>
        <taxon>Pezizomycotina</taxon>
        <taxon>Dothideomycetes</taxon>
        <taxon>Pleosporomycetidae</taxon>
        <taxon>Pleosporales</taxon>
        <taxon>Torulaceae</taxon>
        <taxon>Dendryphion</taxon>
    </lineage>
</organism>
<name>A0A9P9DGV7_9PLEO</name>
<evidence type="ECO:0000313" key="3">
    <source>
        <dbReference type="EMBL" id="KAH7118971.1"/>
    </source>
</evidence>
<dbReference type="InterPro" id="IPR053157">
    <property type="entry name" value="Sterol_Uptake_Regulator"/>
</dbReference>
<dbReference type="Pfam" id="PF00172">
    <property type="entry name" value="Zn_clus"/>
    <property type="match status" value="1"/>
</dbReference>
<dbReference type="AlphaFoldDB" id="A0A9P9DGV7"/>
<protein>
    <recommendedName>
        <fullName evidence="2">Zn(2)-C6 fungal-type domain-containing protein</fullName>
    </recommendedName>
</protein>
<feature type="domain" description="Zn(2)-C6 fungal-type" evidence="2">
    <location>
        <begin position="30"/>
        <end position="59"/>
    </location>
</feature>
<keyword evidence="1" id="KW-0539">Nucleus</keyword>
<dbReference type="EMBL" id="JAGMWT010000012">
    <property type="protein sequence ID" value="KAH7118971.1"/>
    <property type="molecule type" value="Genomic_DNA"/>
</dbReference>
<keyword evidence="4" id="KW-1185">Reference proteome</keyword>